<feature type="region of interest" description="Disordered" evidence="1">
    <location>
        <begin position="1"/>
        <end position="30"/>
    </location>
</feature>
<organism evidence="2 3">
    <name type="scientific">Pristionchus mayeri</name>
    <dbReference type="NCBI Taxonomy" id="1317129"/>
    <lineage>
        <taxon>Eukaryota</taxon>
        <taxon>Metazoa</taxon>
        <taxon>Ecdysozoa</taxon>
        <taxon>Nematoda</taxon>
        <taxon>Chromadorea</taxon>
        <taxon>Rhabditida</taxon>
        <taxon>Rhabditina</taxon>
        <taxon>Diplogasteromorpha</taxon>
        <taxon>Diplogasteroidea</taxon>
        <taxon>Neodiplogasteridae</taxon>
        <taxon>Pristionchus</taxon>
    </lineage>
</organism>
<gene>
    <name evidence="2" type="ORF">PMAYCL1PPCAC_10893</name>
</gene>
<feature type="non-terminal residue" evidence="2">
    <location>
        <position position="1"/>
    </location>
</feature>
<keyword evidence="3" id="KW-1185">Reference proteome</keyword>
<comment type="caution">
    <text evidence="2">The sequence shown here is derived from an EMBL/GenBank/DDBJ whole genome shotgun (WGS) entry which is preliminary data.</text>
</comment>
<proteinExistence type="predicted"/>
<protein>
    <submittedName>
        <fullName evidence="2">Uncharacterized protein</fullName>
    </submittedName>
</protein>
<evidence type="ECO:0000256" key="1">
    <source>
        <dbReference type="SAM" id="MobiDB-lite"/>
    </source>
</evidence>
<dbReference type="Proteomes" id="UP001328107">
    <property type="component" value="Unassembled WGS sequence"/>
</dbReference>
<dbReference type="EMBL" id="BTRK01000003">
    <property type="protein sequence ID" value="GMR40698.1"/>
    <property type="molecule type" value="Genomic_DNA"/>
</dbReference>
<dbReference type="AlphaFoldDB" id="A0AAN5C7T2"/>
<evidence type="ECO:0000313" key="2">
    <source>
        <dbReference type="EMBL" id="GMR40698.1"/>
    </source>
</evidence>
<sequence>VSRFRSCSASCKWPPSPPRSIDSDYGQSSQDHQSARLWAAKWVRMASAAPSPLAVRCQSPRRRSCPRECDSGR</sequence>
<evidence type="ECO:0000313" key="3">
    <source>
        <dbReference type="Proteomes" id="UP001328107"/>
    </source>
</evidence>
<reference evidence="3" key="1">
    <citation type="submission" date="2022-10" db="EMBL/GenBank/DDBJ databases">
        <title>Genome assembly of Pristionchus species.</title>
        <authorList>
            <person name="Yoshida K."/>
            <person name="Sommer R.J."/>
        </authorList>
    </citation>
    <scope>NUCLEOTIDE SEQUENCE [LARGE SCALE GENOMIC DNA]</scope>
    <source>
        <strain evidence="3">RS5460</strain>
    </source>
</reference>
<accession>A0AAN5C7T2</accession>
<name>A0AAN5C7T2_9BILA</name>
<feature type="non-terminal residue" evidence="2">
    <location>
        <position position="73"/>
    </location>
</feature>